<dbReference type="EMBL" id="RKQL01000003">
    <property type="protein sequence ID" value="RPE67720.1"/>
    <property type="molecule type" value="Genomic_DNA"/>
</dbReference>
<proteinExistence type="predicted"/>
<dbReference type="OrthoDB" id="9996287at2"/>
<evidence type="ECO:0000313" key="2">
    <source>
        <dbReference type="EMBL" id="RPE67720.1"/>
    </source>
</evidence>
<accession>A0A3N4V1L7</accession>
<dbReference type="AlphaFoldDB" id="A0A3N4V1L7"/>
<reference evidence="2 3" key="1">
    <citation type="submission" date="2018-11" db="EMBL/GenBank/DDBJ databases">
        <title>Genomic Encyclopedia of Type Strains, Phase IV (KMG-IV): sequencing the most valuable type-strain genomes for metagenomic binning, comparative biology and taxonomic classification.</title>
        <authorList>
            <person name="Goeker M."/>
        </authorList>
    </citation>
    <scope>NUCLEOTIDE SEQUENCE [LARGE SCALE GENOMIC DNA]</scope>
    <source>
        <strain evidence="2 3">DSM 101684</strain>
    </source>
</reference>
<feature type="region of interest" description="Disordered" evidence="1">
    <location>
        <begin position="41"/>
        <end position="66"/>
    </location>
</feature>
<evidence type="ECO:0000256" key="1">
    <source>
        <dbReference type="SAM" id="MobiDB-lite"/>
    </source>
</evidence>
<dbReference type="Proteomes" id="UP000272193">
    <property type="component" value="Unassembled WGS sequence"/>
</dbReference>
<dbReference type="RefSeq" id="WP_124222428.1">
    <property type="nucleotide sequence ID" value="NZ_RKQL01000003.1"/>
</dbReference>
<protein>
    <submittedName>
        <fullName evidence="2">Uncharacterized protein</fullName>
    </submittedName>
</protein>
<keyword evidence="3" id="KW-1185">Reference proteome</keyword>
<organism evidence="2 3">
    <name type="scientific">Tibeticola sediminis</name>
    <dbReference type="NCBI Taxonomy" id="1917811"/>
    <lineage>
        <taxon>Bacteria</taxon>
        <taxon>Pseudomonadati</taxon>
        <taxon>Pseudomonadota</taxon>
        <taxon>Betaproteobacteria</taxon>
        <taxon>Burkholderiales</taxon>
        <taxon>Comamonadaceae</taxon>
        <taxon>Tibeticola</taxon>
    </lineage>
</organism>
<gene>
    <name evidence="2" type="ORF">EDC62_1603</name>
</gene>
<comment type="caution">
    <text evidence="2">The sequence shown here is derived from an EMBL/GenBank/DDBJ whole genome shotgun (WGS) entry which is preliminary data.</text>
</comment>
<sequence>MNQPSRPNGTTGRWRARPVFFWLVVVLLLLLDWQNSTPHDRFAEPPPLALGSGPSASAGHCSLAPQ</sequence>
<evidence type="ECO:0000313" key="3">
    <source>
        <dbReference type="Proteomes" id="UP000272193"/>
    </source>
</evidence>
<name>A0A3N4V1L7_9BURK</name>